<reference evidence="1" key="1">
    <citation type="submission" date="2021-06" db="EMBL/GenBank/DDBJ databases">
        <authorList>
            <person name="Kallberg Y."/>
            <person name="Tangrot J."/>
            <person name="Rosling A."/>
        </authorList>
    </citation>
    <scope>NUCLEOTIDE SEQUENCE</scope>
    <source>
        <strain evidence="1">IN212</strain>
    </source>
</reference>
<evidence type="ECO:0000313" key="1">
    <source>
        <dbReference type="EMBL" id="CAG8796037.1"/>
    </source>
</evidence>
<gene>
    <name evidence="1" type="ORF">RFULGI_LOCUS17237</name>
</gene>
<dbReference type="Proteomes" id="UP000789396">
    <property type="component" value="Unassembled WGS sequence"/>
</dbReference>
<sequence>FNEPEEVLNLSTNCWIKFDEKLYKKLLHKGYKYTKDLLHYLEE</sequence>
<organism evidence="1 2">
    <name type="scientific">Racocetra fulgida</name>
    <dbReference type="NCBI Taxonomy" id="60492"/>
    <lineage>
        <taxon>Eukaryota</taxon>
        <taxon>Fungi</taxon>
        <taxon>Fungi incertae sedis</taxon>
        <taxon>Mucoromycota</taxon>
        <taxon>Glomeromycotina</taxon>
        <taxon>Glomeromycetes</taxon>
        <taxon>Diversisporales</taxon>
        <taxon>Gigasporaceae</taxon>
        <taxon>Racocetra</taxon>
    </lineage>
</organism>
<evidence type="ECO:0000313" key="2">
    <source>
        <dbReference type="Proteomes" id="UP000789396"/>
    </source>
</evidence>
<protein>
    <submittedName>
        <fullName evidence="1">19100_t:CDS:1</fullName>
    </submittedName>
</protein>
<comment type="caution">
    <text evidence="1">The sequence shown here is derived from an EMBL/GenBank/DDBJ whole genome shotgun (WGS) entry which is preliminary data.</text>
</comment>
<dbReference type="EMBL" id="CAJVPZ010066337">
    <property type="protein sequence ID" value="CAG8796037.1"/>
    <property type="molecule type" value="Genomic_DNA"/>
</dbReference>
<proteinExistence type="predicted"/>
<accession>A0A9N9JU11</accession>
<feature type="non-terminal residue" evidence="1">
    <location>
        <position position="43"/>
    </location>
</feature>
<name>A0A9N9JU11_9GLOM</name>
<feature type="non-terminal residue" evidence="1">
    <location>
        <position position="1"/>
    </location>
</feature>
<dbReference type="AlphaFoldDB" id="A0A9N9JU11"/>
<keyword evidence="2" id="KW-1185">Reference proteome</keyword>